<evidence type="ECO:0000256" key="3">
    <source>
        <dbReference type="ARBA" id="ARBA00022737"/>
    </source>
</evidence>
<evidence type="ECO:0000256" key="2">
    <source>
        <dbReference type="ARBA" id="ARBA00022553"/>
    </source>
</evidence>
<comment type="subcellular location">
    <subcellularLocation>
        <location evidence="1">Endosome</location>
    </subcellularLocation>
</comment>
<feature type="coiled-coil region" evidence="7">
    <location>
        <begin position="2138"/>
        <end position="2165"/>
    </location>
</feature>
<feature type="coiled-coil region" evidence="7">
    <location>
        <begin position="1227"/>
        <end position="1254"/>
    </location>
</feature>
<keyword evidence="4" id="KW-0967">Endosome</keyword>
<dbReference type="EMBL" id="PZQS01000006">
    <property type="protein sequence ID" value="PVD27870.1"/>
    <property type="molecule type" value="Genomic_DNA"/>
</dbReference>
<feature type="compositionally biased region" description="Polar residues" evidence="8">
    <location>
        <begin position="1653"/>
        <end position="1671"/>
    </location>
</feature>
<feature type="region of interest" description="Disordered" evidence="8">
    <location>
        <begin position="1653"/>
        <end position="1676"/>
    </location>
</feature>
<dbReference type="Pfam" id="PF00307">
    <property type="entry name" value="CH"/>
    <property type="match status" value="1"/>
</dbReference>
<feature type="domain" description="Calponin-homology (CH)" evidence="9">
    <location>
        <begin position="1"/>
        <end position="31"/>
    </location>
</feature>
<dbReference type="SMART" id="SM00033">
    <property type="entry name" value="CH"/>
    <property type="match status" value="1"/>
</dbReference>
<dbReference type="SMART" id="SM00150">
    <property type="entry name" value="SPEC"/>
    <property type="match status" value="18"/>
</dbReference>
<feature type="region of interest" description="Disordered" evidence="8">
    <location>
        <begin position="168"/>
        <end position="194"/>
    </location>
</feature>
<keyword evidence="2" id="KW-0597">Phosphoprotein</keyword>
<dbReference type="GO" id="GO:0003779">
    <property type="term" value="F:actin binding"/>
    <property type="evidence" value="ECO:0007669"/>
    <property type="project" value="UniProtKB-KW"/>
</dbReference>
<evidence type="ECO:0000259" key="9">
    <source>
        <dbReference type="PROSITE" id="PS50021"/>
    </source>
</evidence>
<dbReference type="InterPro" id="IPR001715">
    <property type="entry name" value="CH_dom"/>
</dbReference>
<dbReference type="FunFam" id="1.10.418.10:FF:000023">
    <property type="entry name" value="EH domain-binding protein 1 isoform X1"/>
    <property type="match status" value="1"/>
</dbReference>
<dbReference type="GO" id="GO:0005768">
    <property type="term" value="C:endosome"/>
    <property type="evidence" value="ECO:0007669"/>
    <property type="project" value="UniProtKB-SubCell"/>
</dbReference>
<dbReference type="SUPFAM" id="SSF47576">
    <property type="entry name" value="Calponin-homology domain, CH-domain"/>
    <property type="match status" value="1"/>
</dbReference>
<dbReference type="CDD" id="cd00176">
    <property type="entry name" value="SPEC"/>
    <property type="match status" value="10"/>
</dbReference>
<evidence type="ECO:0000256" key="8">
    <source>
        <dbReference type="SAM" id="MobiDB-lite"/>
    </source>
</evidence>
<gene>
    <name evidence="10" type="ORF">C0Q70_10445</name>
</gene>
<evidence type="ECO:0000256" key="1">
    <source>
        <dbReference type="ARBA" id="ARBA00004177"/>
    </source>
</evidence>
<dbReference type="OrthoDB" id="10057795at2759"/>
<dbReference type="InterPro" id="IPR018159">
    <property type="entry name" value="Spectrin/alpha-actinin"/>
</dbReference>
<dbReference type="Gene3D" id="1.10.418.10">
    <property type="entry name" value="Calponin-like domain"/>
    <property type="match status" value="2"/>
</dbReference>
<evidence type="ECO:0000256" key="6">
    <source>
        <dbReference type="ARBA" id="ARBA00023203"/>
    </source>
</evidence>
<dbReference type="InterPro" id="IPR035436">
    <property type="entry name" value="Dystrophin/utrophin"/>
</dbReference>
<name>A0A2T7P387_POMCA</name>
<dbReference type="Pfam" id="PF00435">
    <property type="entry name" value="Spectrin"/>
    <property type="match status" value="15"/>
</dbReference>
<keyword evidence="11" id="KW-1185">Reference proteome</keyword>
<feature type="coiled-coil region" evidence="7">
    <location>
        <begin position="1060"/>
        <end position="1094"/>
    </location>
</feature>
<dbReference type="STRING" id="400727.A0A2T7P387"/>
<evidence type="ECO:0000256" key="7">
    <source>
        <dbReference type="SAM" id="Coils"/>
    </source>
</evidence>
<keyword evidence="5 7" id="KW-0175">Coiled coil</keyword>
<dbReference type="InterPro" id="IPR001589">
    <property type="entry name" value="Actinin_actin-bd_CS"/>
</dbReference>
<evidence type="ECO:0000256" key="4">
    <source>
        <dbReference type="ARBA" id="ARBA00022753"/>
    </source>
</evidence>
<dbReference type="PROSITE" id="PS50021">
    <property type="entry name" value="CH"/>
    <property type="match status" value="2"/>
</dbReference>
<dbReference type="Gene3D" id="1.20.58.60">
    <property type="match status" value="16"/>
</dbReference>
<feature type="coiled-coil region" evidence="7">
    <location>
        <begin position="316"/>
        <end position="392"/>
    </location>
</feature>
<proteinExistence type="predicted"/>
<dbReference type="FunFam" id="1.20.58.60:FF:000075">
    <property type="entry name" value="utrophin isoform X1"/>
    <property type="match status" value="1"/>
</dbReference>
<reference evidence="10 11" key="1">
    <citation type="submission" date="2018-04" db="EMBL/GenBank/DDBJ databases">
        <title>The genome of golden apple snail Pomacea canaliculata provides insight into stress tolerance and invasive adaptation.</title>
        <authorList>
            <person name="Liu C."/>
            <person name="Liu B."/>
            <person name="Ren Y."/>
            <person name="Zhang Y."/>
            <person name="Wang H."/>
            <person name="Li S."/>
            <person name="Jiang F."/>
            <person name="Yin L."/>
            <person name="Zhang G."/>
            <person name="Qian W."/>
            <person name="Fan W."/>
        </authorList>
    </citation>
    <scope>NUCLEOTIDE SEQUENCE [LARGE SCALE GENOMIC DNA]</scope>
    <source>
        <strain evidence="10">SZHN2017</strain>
        <tissue evidence="10">Muscle</tissue>
    </source>
</reference>
<feature type="coiled-coil region" evidence="7">
    <location>
        <begin position="2609"/>
        <end position="2636"/>
    </location>
</feature>
<protein>
    <recommendedName>
        <fullName evidence="9">Calponin-homology (CH) domain-containing protein</fullName>
    </recommendedName>
</protein>
<feature type="domain" description="Calponin-homology (CH)" evidence="9">
    <location>
        <begin position="46"/>
        <end position="151"/>
    </location>
</feature>
<keyword evidence="3" id="KW-0677">Repeat</keyword>
<dbReference type="PROSITE" id="PS00020">
    <property type="entry name" value="ACTININ_2"/>
    <property type="match status" value="1"/>
</dbReference>
<accession>A0A2T7P387</accession>
<evidence type="ECO:0000256" key="5">
    <source>
        <dbReference type="ARBA" id="ARBA00023054"/>
    </source>
</evidence>
<dbReference type="SUPFAM" id="SSF46966">
    <property type="entry name" value="Spectrin repeat"/>
    <property type="match status" value="18"/>
</dbReference>
<dbReference type="InterPro" id="IPR036872">
    <property type="entry name" value="CH_dom_sf"/>
</dbReference>
<dbReference type="InterPro" id="IPR002017">
    <property type="entry name" value="Spectrin_repeat"/>
</dbReference>
<dbReference type="PIRSF" id="PIRSF002341">
    <property type="entry name" value="Dystrophin/utrophin"/>
    <property type="match status" value="1"/>
</dbReference>
<keyword evidence="6" id="KW-0009">Actin-binding</keyword>
<sequence length="2805" mass="321578">MKLINISSNDIVDGNTKLTLGLVWSIILHWQVKDVMRSVMEDLPQTNLERTLLSWCQLSTAGYRGVNITNFTSSWRDGLAFNALLHHFRPDLFQYESLLGNDSETNLNHAFNLAHQHLGIAPLLDAEDVNVESPDRKSVMTYLMCLFQQLPRAQLAFTVCQPNTSARPLLSSTAPSSTPTSVISSPSDLAPPWDPATKAESVVSVNVSEIAHSMAGAGSAELLSYQDALEAVLTWLLAAEEVVEKQPSIADNVSAVKDQFNQHEEFMLELTQHQDAIGAVLRDGNELIIEGRVTPEEEHEIRVQMGLLNNRWEDLRVKALDRQARLQQTLMELQQQQLEELDKWLADMESRIEHQEAVGTDLEAIKTQVEEHKMIQQSLEEQQKRVDSLQNMVVVVDDSSADTACLAMEKQLEKLGSRWAAVCRWTEEQWVVLQEVLLRWQQFSDEQNKFQDWLTAKELVLEQMGHADLMDTDQVIMQVKHLKAIENDMGEQVRRFDALNECGQQIVRYVESPVAVASIATLLENLQERWEQLVQQMEYQSNKIASSGVELGRISELYEGDTGEESTERQSSSLLSVAKKRKTESAQLMEFKMQLTQLKEWFSSTEATLQLLAVNSPMEPFTVEEQRVLIQDAENSIRSHQIDVQRVITLGKRVITELKIAGEPQEPTAAAIRQLEERWDRLSRSLTETRMIVDRNFETKKFSTELLALLELIAGYEKWVGNTEKIAEEAQEITKQLDQCRIKLRAMQAHQDRVERLKIHGEQIMRQFRSTESIKEDLHQLTQRWQKAFEKIGERQALLIEALEKAPPKSYLEAVAILRKWLSDMESAVGSEKLHVASVSSMENQLKMYKELQRDIEDHTASQEYINKAGRELIARSLPDKAGCLEQDLSSVNSRWQTVTTMIEQRQARLDKAIKQMKEYQTQQEGLTKWMDEMDVFLHAEDPAVGDIPALQAQLQESKGVQEDIKTLQLNVRSINSIAESFMDEAEPQFREKLKVEVAALNARWEEVVALATEQNERLTEQLTHSKDIYDRIEGTSLWLAGLKQDLANKDYAILSPSDLQVKIKKFKALKKEVNEQQTEVNKINERANEMLNRAPSGSLQELARSLMKMNALWGDVFQRVERYAMLYENSDLQWREFRELVETERRFLHTLERTVQRSSVTSCDAEDISEELNARAKITRLEQSIQCAQRIERQVLEMSQWMAEVSQHLQSRLDADLLASDVPQEYESLKEEFSQQEALLRELEDHVTQYQQQGKVDASTRLEQQIQLLKKHFAEVMMKFRKFQRPAEFEPKLSHVKRELDSIQERIHLLEVPSDDPQAIQERHDACMRHYKTMSELKCEVEYVLKTGRQIVERKQVDFPEKLSKQLDAIKQLYNDLGAQVTQSKADLDKALKLSRKLRKEVASLKEFIQETEADLLGRQLAKHVVNIDDEIAYVRGVMEEMQRRESGLVSIPDLHQQLQALGEEVDVSATRQQLYTVNQDWTELSLRLARYKGVLQEEHMALEAQFIDFQSQTLKVKDWLTRAENILTSHSRLSEQQHVLSPHSETIKQTLLMQMNELHSQVDEIRDLAIGLMTRSSRFAPMVEPELTHLNQCWEEVAQMLKAKRPQQQEITLSSDYKVTSPQPVKVVSSSVESPHTQTIATQNLSHLETAFSSSESPYPKTVSPSPDSSHPKTVGASQFTIAYENLITDETSTMQELVKDILEQGKELLQAAEDNRDPATHARVSNRLMELKSRWAGMQIDAEIKHQSLVDVAPLWYQFLREVKEMRLWLESTEKRLMKREMTDIEAFEEEVRRRKDDWHSLQQRGLALSERGATPVTETELQHLKQRWLDISSQLAQYKSSPIAHTQPVQSNVDRLVADTDGTVTRTTFNIVSTSISQTTSALKSPAQFLQEILQLLNKVQDLLSQMASLELGREDLSQLESWETRLKAAEGEIANLLPLVQGLENQKEEMIHQSSPEEAVQVGNLMSQLCSQWQELNRHYKDRRRYWNKVSDQWRSLQADVKELNLWLDQAEAKLKTDKGSSDLKSQEAMLANVEAGLRVHQSTYNNINTVGKDLQHVAGATTQPLYHSLQDINHRWKALWSEVIERQKCIKRSEEGSVKTSDFTDDMDELFFWIDETENILTSKLTLDTQYLADLLEKVKDREDDIAAHEENLKVINNNGAKISQKQSLSEEDQENIQRDLNNLNDRWKKVSGEISQYAAKVKQRLQQLEGLLAEVAEVESWLVTTKELLETQAALLSSASSSEEKNSVVDSKTTQLAVQTHQVKITRINATFQQLCLNEGQAVNVPAELIERIERINCNWNDVCCLADRLQHNEIRDVMTPVRTGLQHQPAPPLLAPVLPATTISELKSSWPEFSRSVQELKEWLNLLDDLLSTRVSVCDVREVEQALTHQKSLLQDMESRQTQLEELLTTADCMQPLAGSHIEKQHVLEQLGSMQLRWKAALNQAYGRKTQLEDMLVDCNQFHHLQAELDGWLAKVEQELDATLGQPQSLQHADTLLTQHELLQENINARKFTVDNLKQMAERMINKYSKDDCANTHNQLQQLSNRWSQLLNRLASRWKSLQSDRSSLQEFQAAVDDFLGRLVAIETSLQRLAEETEKTDVVEKRELAQEYLEQFRDLQAEVDAQQSMYDSLASTGSQLFRMMGVSETQVLQDRLEEMNQRWLSLLTKSMDIRGRLESSTEQWQHLLRTLQGLLSWANQKQVELQQQQPVGGDLASITRQSHDSRGIQNHFITNQPSSAANNHAQCLPMSLQHLQGQVNLKQPMVEQCLLAGRSYLKEEGFDRRLSTDSGDISNLGP</sequence>
<evidence type="ECO:0000313" key="11">
    <source>
        <dbReference type="Proteomes" id="UP000245119"/>
    </source>
</evidence>
<feature type="compositionally biased region" description="Low complexity" evidence="8">
    <location>
        <begin position="171"/>
        <end position="187"/>
    </location>
</feature>
<evidence type="ECO:0000313" key="10">
    <source>
        <dbReference type="EMBL" id="PVD27870.1"/>
    </source>
</evidence>
<organism evidence="10 11">
    <name type="scientific">Pomacea canaliculata</name>
    <name type="common">Golden apple snail</name>
    <dbReference type="NCBI Taxonomy" id="400727"/>
    <lineage>
        <taxon>Eukaryota</taxon>
        <taxon>Metazoa</taxon>
        <taxon>Spiralia</taxon>
        <taxon>Lophotrochozoa</taxon>
        <taxon>Mollusca</taxon>
        <taxon>Gastropoda</taxon>
        <taxon>Caenogastropoda</taxon>
        <taxon>Architaenioglossa</taxon>
        <taxon>Ampullarioidea</taxon>
        <taxon>Ampullariidae</taxon>
        <taxon>Pomacea</taxon>
    </lineage>
</organism>
<comment type="caution">
    <text evidence="10">The sequence shown here is derived from an EMBL/GenBank/DDBJ whole genome shotgun (WGS) entry which is preliminary data.</text>
</comment>
<dbReference type="PANTHER" id="PTHR11915">
    <property type="entry name" value="SPECTRIN/FILAMIN RELATED CYTOSKELETAL PROTEIN"/>
    <property type="match status" value="1"/>
</dbReference>
<dbReference type="Proteomes" id="UP000245119">
    <property type="component" value="Linkage Group LG6"/>
</dbReference>